<evidence type="ECO:0008006" key="9">
    <source>
        <dbReference type="Google" id="ProtNLM"/>
    </source>
</evidence>
<dbReference type="EMBL" id="SJPI01000003">
    <property type="protein sequence ID" value="TWT49173.1"/>
    <property type="molecule type" value="Genomic_DNA"/>
</dbReference>
<dbReference type="Proteomes" id="UP000316598">
    <property type="component" value="Unassembled WGS sequence"/>
</dbReference>
<reference evidence="7 8" key="1">
    <citation type="submission" date="2019-02" db="EMBL/GenBank/DDBJ databases">
        <title>Deep-cultivation of Planctomycetes and their phenomic and genomic characterization uncovers novel biology.</title>
        <authorList>
            <person name="Wiegand S."/>
            <person name="Jogler M."/>
            <person name="Boedeker C."/>
            <person name="Pinto D."/>
            <person name="Vollmers J."/>
            <person name="Rivas-Marin E."/>
            <person name="Kohn T."/>
            <person name="Peeters S.H."/>
            <person name="Heuer A."/>
            <person name="Rast P."/>
            <person name="Oberbeckmann S."/>
            <person name="Bunk B."/>
            <person name="Jeske O."/>
            <person name="Meyerdierks A."/>
            <person name="Storesund J.E."/>
            <person name="Kallscheuer N."/>
            <person name="Luecker S."/>
            <person name="Lage O.M."/>
            <person name="Pohl T."/>
            <person name="Merkel B.J."/>
            <person name="Hornburger P."/>
            <person name="Mueller R.-W."/>
            <person name="Bruemmer F."/>
            <person name="Labrenz M."/>
            <person name="Spormann A.M."/>
            <person name="Op Den Camp H."/>
            <person name="Overmann J."/>
            <person name="Amann R."/>
            <person name="Jetten M.S.M."/>
            <person name="Mascher T."/>
            <person name="Medema M.H."/>
            <person name="Devos D.P."/>
            <person name="Kaster A.-K."/>
            <person name="Ovreas L."/>
            <person name="Rohde M."/>
            <person name="Galperin M.Y."/>
            <person name="Jogler C."/>
        </authorList>
    </citation>
    <scope>NUCLEOTIDE SEQUENCE [LARGE SCALE GENOMIC DNA]</scope>
    <source>
        <strain evidence="7 8">Pla22</strain>
    </source>
</reference>
<dbReference type="Pfam" id="PF07635">
    <property type="entry name" value="PSCyt1"/>
    <property type="match status" value="1"/>
</dbReference>
<sequence>MGYNGSMAKSTPTVVWSHLHWALAVLLLQLGVKDSQSAEPNVDRTLPTDFQQKLDNIEDFFGNHCLECHSSDAPAADFDLDSVDLARLAQSPAEHHDERAKMELVFKRVASRQMPPPSHDSNSRPDDETYTRVTHELGDVLDHAARLNPAVPRVDTLRRLTRTEYQNSIRDLLSIEIAAADWLPADESSQGFDNITTRELSPALVSRYLTAAQHVARIAVARPTGIPMGMTVRLPADLTQEHHLDGLPLGTRGGVNIRHTFAESGVYEVAIRLTRDRDEMVEGLFQKHDIDVLVDRDRRDRISVFPPKDGKDYTHVDTNLKSRVNIDAGQHDLAVTFVSQGDSLVEIKRQPFDAAYNRHRHPRQQPAIFEVSVYGPLLDESPASEATHETPTTISRDKIFGNHLEALESAQPSVDEQMAIAEGILRPIMRSAYRREIEPADVVVPMQFFRNAIETNITTNQQAKVTSLNQDRWRIRFDMGIETALSSILVNPHFFLRTEAEVQQDVAAEPISDQELATRLSFFLWSSIPDAELLDLAKAKRLHEPEILRHQVHRMLADPKSDSLVNNFASQWLHLRNLDSIAPDLRQFPDFDENLRRAFRRETELLFEHVKKHDLSVLKLIDSDITFLNDRLAKHYGIAGIRGNHFREVSLRDDPTPEKARRGGLLRQGSILSVTSYATRTSPTIRGNWVLKNLLGTPPPPPPPNVPALKEKSATIAETVRERLALHRSDSACASCHDLIDPVGFALDRFDAVGRWRAYDGDLAVDASGVLPDGTPVTGVGDLEASLLGNPDQFVSAMAEKLMTFGLGRGVDYRDAATIRNVVASSRANEYQFSSIIQAIVASDAFLKRSPNQESNVRGETDDE</sequence>
<evidence type="ECO:0000259" key="4">
    <source>
        <dbReference type="Pfam" id="PF07627"/>
    </source>
</evidence>
<dbReference type="InterPro" id="IPR011478">
    <property type="entry name" value="DUF1585"/>
</dbReference>
<evidence type="ECO:0000259" key="3">
    <source>
        <dbReference type="Pfam" id="PF07626"/>
    </source>
</evidence>
<gene>
    <name evidence="7" type="ORF">Pla22_43650</name>
</gene>
<feature type="domain" description="DUF1592" evidence="5">
    <location>
        <begin position="511"/>
        <end position="638"/>
    </location>
</feature>
<dbReference type="Pfam" id="PF07627">
    <property type="entry name" value="PSCyt3"/>
    <property type="match status" value="1"/>
</dbReference>
<comment type="caution">
    <text evidence="7">The sequence shown here is derived from an EMBL/GenBank/DDBJ whole genome shotgun (WGS) entry which is preliminary data.</text>
</comment>
<dbReference type="Pfam" id="PF07624">
    <property type="entry name" value="PSD2"/>
    <property type="match status" value="1"/>
</dbReference>
<dbReference type="InterPro" id="IPR013036">
    <property type="entry name" value="DUF1587"/>
</dbReference>
<feature type="domain" description="DUF1587" evidence="3">
    <location>
        <begin position="158"/>
        <end position="220"/>
    </location>
</feature>
<evidence type="ECO:0000259" key="6">
    <source>
        <dbReference type="Pfam" id="PF07635"/>
    </source>
</evidence>
<evidence type="ECO:0000259" key="5">
    <source>
        <dbReference type="Pfam" id="PF07631"/>
    </source>
</evidence>
<dbReference type="Pfam" id="PF07626">
    <property type="entry name" value="PSD3"/>
    <property type="match status" value="1"/>
</dbReference>
<keyword evidence="8" id="KW-1185">Reference proteome</keyword>
<dbReference type="InterPro" id="IPR011429">
    <property type="entry name" value="Cyt_c_Planctomycete-type"/>
</dbReference>
<feature type="domain" description="DUF1588" evidence="4">
    <location>
        <begin position="662"/>
        <end position="758"/>
    </location>
</feature>
<accession>A0A5C5WGN2</accession>
<dbReference type="AlphaFoldDB" id="A0A5C5WGN2"/>
<dbReference type="Pfam" id="PF07631">
    <property type="entry name" value="PSD4"/>
    <property type="match status" value="1"/>
</dbReference>
<feature type="domain" description="DUF1585" evidence="2">
    <location>
        <begin position="773"/>
        <end position="846"/>
    </location>
</feature>
<dbReference type="InterPro" id="IPR013042">
    <property type="entry name" value="DUF1592"/>
</dbReference>
<proteinExistence type="predicted"/>
<dbReference type="InterPro" id="IPR013039">
    <property type="entry name" value="DUF1588"/>
</dbReference>
<name>A0A5C5WGN2_9BACT</name>
<organism evidence="7 8">
    <name type="scientific">Rubripirellula amarantea</name>
    <dbReference type="NCBI Taxonomy" id="2527999"/>
    <lineage>
        <taxon>Bacteria</taxon>
        <taxon>Pseudomonadati</taxon>
        <taxon>Planctomycetota</taxon>
        <taxon>Planctomycetia</taxon>
        <taxon>Pirellulales</taxon>
        <taxon>Pirellulaceae</taxon>
        <taxon>Rubripirellula</taxon>
    </lineage>
</organism>
<evidence type="ECO:0000256" key="1">
    <source>
        <dbReference type="SAM" id="MobiDB-lite"/>
    </source>
</evidence>
<evidence type="ECO:0000259" key="2">
    <source>
        <dbReference type="Pfam" id="PF07624"/>
    </source>
</evidence>
<evidence type="ECO:0000313" key="8">
    <source>
        <dbReference type="Proteomes" id="UP000316598"/>
    </source>
</evidence>
<feature type="domain" description="Cytochrome C Planctomycete-type" evidence="6">
    <location>
        <begin position="65"/>
        <end position="117"/>
    </location>
</feature>
<protein>
    <recommendedName>
        <fullName evidence="9">Planctomycete cytochrome C</fullName>
    </recommendedName>
</protein>
<evidence type="ECO:0000313" key="7">
    <source>
        <dbReference type="EMBL" id="TWT49173.1"/>
    </source>
</evidence>
<feature type="region of interest" description="Disordered" evidence="1">
    <location>
        <begin position="110"/>
        <end position="129"/>
    </location>
</feature>